<dbReference type="InterPro" id="IPR050438">
    <property type="entry name" value="LMW_PTPase"/>
</dbReference>
<keyword evidence="7" id="KW-1185">Reference proteome</keyword>
<dbReference type="Pfam" id="PF01451">
    <property type="entry name" value="LMWPc"/>
    <property type="match status" value="1"/>
</dbReference>
<organism evidence="6 7">
    <name type="scientific">Kurthia sibirica</name>
    <dbReference type="NCBI Taxonomy" id="202750"/>
    <lineage>
        <taxon>Bacteria</taxon>
        <taxon>Bacillati</taxon>
        <taxon>Bacillota</taxon>
        <taxon>Bacilli</taxon>
        <taxon>Bacillales</taxon>
        <taxon>Caryophanaceae</taxon>
        <taxon>Kurthia</taxon>
    </lineage>
</organism>
<dbReference type="AlphaFoldDB" id="A0A2U3AL00"/>
<dbReference type="PRINTS" id="PR00719">
    <property type="entry name" value="LMWPTPASE"/>
</dbReference>
<feature type="active site" description="Nucleophile" evidence="4">
    <location>
        <position position="7"/>
    </location>
</feature>
<dbReference type="RefSeq" id="WP_109306205.1">
    <property type="nucleotide sequence ID" value="NZ_BJUF01000006.1"/>
</dbReference>
<dbReference type="SUPFAM" id="SSF52788">
    <property type="entry name" value="Phosphotyrosine protein phosphatases I"/>
    <property type="match status" value="1"/>
</dbReference>
<dbReference type="InterPro" id="IPR017867">
    <property type="entry name" value="Tyr_phospatase_low_mol_wt"/>
</dbReference>
<evidence type="ECO:0000259" key="5">
    <source>
        <dbReference type="SMART" id="SM00226"/>
    </source>
</evidence>
<dbReference type="InterPro" id="IPR023485">
    <property type="entry name" value="Ptyr_pPase"/>
</dbReference>
<evidence type="ECO:0000256" key="3">
    <source>
        <dbReference type="ARBA" id="ARBA00022912"/>
    </source>
</evidence>
<proteinExistence type="inferred from homology"/>
<sequence length="145" mass="16035">MNIYFICTGNTCRSPMAEAILKNKNLQNVEVSSAGVFAQDGGELSRNAQTVLMQNDIEVDHTTSAIDAEKLAKADLILTMTLGHRQAVLQAYPAVADKTFTLKEYVDASNYDVSDPYGGSVEVYRQTFKELQQLIDALQLKILEE</sequence>
<evidence type="ECO:0000256" key="1">
    <source>
        <dbReference type="ARBA" id="ARBA00011063"/>
    </source>
</evidence>
<dbReference type="Proteomes" id="UP000245938">
    <property type="component" value="Unassembled WGS sequence"/>
</dbReference>
<feature type="active site" description="Proton donor" evidence="4">
    <location>
        <position position="115"/>
    </location>
</feature>
<gene>
    <name evidence="6" type="ORF">DEX24_09555</name>
</gene>
<dbReference type="CDD" id="cd16344">
    <property type="entry name" value="LMWPAP"/>
    <property type="match status" value="1"/>
</dbReference>
<evidence type="ECO:0000256" key="4">
    <source>
        <dbReference type="PIRSR" id="PIRSR617867-1"/>
    </source>
</evidence>
<dbReference type="Gene3D" id="3.40.50.2300">
    <property type="match status" value="1"/>
</dbReference>
<comment type="caution">
    <text evidence="6">The sequence shown here is derived from an EMBL/GenBank/DDBJ whole genome shotgun (WGS) entry which is preliminary data.</text>
</comment>
<dbReference type="InterPro" id="IPR036196">
    <property type="entry name" value="Ptyr_pPase_sf"/>
</dbReference>
<dbReference type="PANTHER" id="PTHR11717:SF31">
    <property type="entry name" value="LOW MOLECULAR WEIGHT PROTEIN-TYROSINE-PHOSPHATASE ETP-RELATED"/>
    <property type="match status" value="1"/>
</dbReference>
<dbReference type="PANTHER" id="PTHR11717">
    <property type="entry name" value="LOW MOLECULAR WEIGHT PROTEIN TYROSINE PHOSPHATASE"/>
    <property type="match status" value="1"/>
</dbReference>
<evidence type="ECO:0000313" key="6">
    <source>
        <dbReference type="EMBL" id="PWI25172.1"/>
    </source>
</evidence>
<keyword evidence="2" id="KW-0378">Hydrolase</keyword>
<comment type="similarity">
    <text evidence="1">Belongs to the low molecular weight phosphotyrosine protein phosphatase family.</text>
</comment>
<reference evidence="6 7" key="1">
    <citation type="submission" date="2018-05" db="EMBL/GenBank/DDBJ databases">
        <title>Kurthia sibirica genome sequence.</title>
        <authorList>
            <person name="Maclea K.S."/>
            <person name="Goen A.E."/>
        </authorList>
    </citation>
    <scope>NUCLEOTIDE SEQUENCE [LARGE SCALE GENOMIC DNA]</scope>
    <source>
        <strain evidence="6 7">ATCC 49154</strain>
    </source>
</reference>
<accession>A0A2U3AL00</accession>
<feature type="active site" description="Nucleophile" evidence="4">
    <location>
        <position position="13"/>
    </location>
</feature>
<protein>
    <submittedName>
        <fullName evidence="6">Low molecular weight protein arginine phosphatase</fullName>
    </submittedName>
</protein>
<feature type="domain" description="Phosphotyrosine protein phosphatase I" evidence="5">
    <location>
        <begin position="1"/>
        <end position="141"/>
    </location>
</feature>
<dbReference type="OrthoDB" id="9784339at2"/>
<dbReference type="EMBL" id="QFVR01000011">
    <property type="protein sequence ID" value="PWI25172.1"/>
    <property type="molecule type" value="Genomic_DNA"/>
</dbReference>
<keyword evidence="3" id="KW-0904">Protein phosphatase</keyword>
<dbReference type="SMART" id="SM00226">
    <property type="entry name" value="LMWPc"/>
    <property type="match status" value="1"/>
</dbReference>
<name>A0A2U3AL00_9BACL</name>
<evidence type="ECO:0000313" key="7">
    <source>
        <dbReference type="Proteomes" id="UP000245938"/>
    </source>
</evidence>
<dbReference type="GO" id="GO:0004725">
    <property type="term" value="F:protein tyrosine phosphatase activity"/>
    <property type="evidence" value="ECO:0007669"/>
    <property type="project" value="InterPro"/>
</dbReference>
<evidence type="ECO:0000256" key="2">
    <source>
        <dbReference type="ARBA" id="ARBA00022801"/>
    </source>
</evidence>